<gene>
    <name evidence="1" type="ORF">KIY12_07485</name>
</gene>
<dbReference type="PANTHER" id="PTHR38433">
    <property type="match status" value="1"/>
</dbReference>
<dbReference type="Pfam" id="PF07849">
    <property type="entry name" value="DUF1641"/>
    <property type="match status" value="1"/>
</dbReference>
<dbReference type="AlphaFoldDB" id="A0A8J8CDH3"/>
<protein>
    <submittedName>
        <fullName evidence="1">DUF1641 domain-containing protein</fullName>
    </submittedName>
</protein>
<comment type="caution">
    <text evidence="1">The sequence shown here is derived from an EMBL/GenBank/DDBJ whole genome shotgun (WGS) entry which is preliminary data.</text>
</comment>
<organism evidence="1 2">
    <name type="scientific">Candidatus Sysuiplasma superficiale</name>
    <dbReference type="NCBI Taxonomy" id="2823368"/>
    <lineage>
        <taxon>Archaea</taxon>
        <taxon>Methanobacteriati</taxon>
        <taxon>Thermoplasmatota</taxon>
        <taxon>Thermoplasmata</taxon>
        <taxon>Candidatus Sysuiplasmatales</taxon>
        <taxon>Candidatus Sysuiplasmataceae</taxon>
        <taxon>Candidatus Sysuiplasma</taxon>
    </lineage>
</organism>
<reference evidence="1" key="1">
    <citation type="submission" date="2021-05" db="EMBL/GenBank/DDBJ databases">
        <title>Genomic insights into ecological role and evolution of a novel Thermoplasmata order Candidatus Sysuiplasmatales.</title>
        <authorList>
            <person name="Yuan Y."/>
        </authorList>
    </citation>
    <scope>NUCLEOTIDE SEQUENCE</scope>
    <source>
        <strain evidence="1">TUT19-bin139</strain>
    </source>
</reference>
<dbReference type="EMBL" id="JAHEAC010000072">
    <property type="protein sequence ID" value="MBX8644544.1"/>
    <property type="molecule type" value="Genomic_DNA"/>
</dbReference>
<dbReference type="PANTHER" id="PTHR38433:SF1">
    <property type="entry name" value="DUF1641 DOMAIN-CONTAINING PROTEIN"/>
    <property type="match status" value="1"/>
</dbReference>
<name>A0A8J8CDH3_9ARCH</name>
<dbReference type="InterPro" id="IPR012440">
    <property type="entry name" value="DUF1641"/>
</dbReference>
<dbReference type="Proteomes" id="UP000750197">
    <property type="component" value="Unassembled WGS sequence"/>
</dbReference>
<accession>A0A8J8CDH3</accession>
<evidence type="ECO:0000313" key="1">
    <source>
        <dbReference type="EMBL" id="MBX8644544.1"/>
    </source>
</evidence>
<proteinExistence type="predicted"/>
<evidence type="ECO:0000313" key="2">
    <source>
        <dbReference type="Proteomes" id="UP000750197"/>
    </source>
</evidence>
<sequence>MTKSRDSGKTVGTKTAEDKIRDLARALDDLGIIDVLSGALSDRNTVGMVVSVLASDDSIGLLMKLPKIIAAMSKIDPDKLSELLDMLQSGYSVNGLSNALKLIDLLNSRGILDLVAGFLEDEEAFGYAVRLLSDDAFFSVLLNARRYVDVISKLDPDVLNTVSEVTRIIGRDDIRPVRGTMALMHELRDKHISAGLGKVFEILRELGKRSKSS</sequence>